<accession>A0A7W4JRF5</accession>
<proteinExistence type="inferred from homology"/>
<comment type="similarity">
    <text evidence="1">Belongs to the gamma-glutamyltransferase family.</text>
</comment>
<dbReference type="PANTHER" id="PTHR43199">
    <property type="entry name" value="GLUTATHIONE HYDROLASE"/>
    <property type="match status" value="1"/>
</dbReference>
<dbReference type="RefSeq" id="WP_183118993.1">
    <property type="nucleotide sequence ID" value="NZ_JABEQF010000004.1"/>
</dbReference>
<dbReference type="PANTHER" id="PTHR43199:SF1">
    <property type="entry name" value="GLUTATHIONE HYDROLASE PROENZYME"/>
    <property type="match status" value="1"/>
</dbReference>
<organism evidence="2 3">
    <name type="scientific">Gluconacetobacter azotocaptans</name>
    <dbReference type="NCBI Taxonomy" id="142834"/>
    <lineage>
        <taxon>Bacteria</taxon>
        <taxon>Pseudomonadati</taxon>
        <taxon>Pseudomonadota</taxon>
        <taxon>Alphaproteobacteria</taxon>
        <taxon>Acetobacterales</taxon>
        <taxon>Acetobacteraceae</taxon>
        <taxon>Gluconacetobacter</taxon>
    </lineage>
</organism>
<comment type="caution">
    <text evidence="2">The sequence shown here is derived from an EMBL/GenBank/DDBJ whole genome shotgun (WGS) entry which is preliminary data.</text>
</comment>
<keyword evidence="3" id="KW-1185">Reference proteome</keyword>
<protein>
    <submittedName>
        <fullName evidence="2">Gamma-glutamyltranspeptidase</fullName>
    </submittedName>
</protein>
<evidence type="ECO:0000256" key="1">
    <source>
        <dbReference type="ARBA" id="ARBA00009381"/>
    </source>
</evidence>
<dbReference type="EMBL" id="JABEQF010000004">
    <property type="protein sequence ID" value="MBB2189557.1"/>
    <property type="molecule type" value="Genomic_DNA"/>
</dbReference>
<dbReference type="InterPro" id="IPR029055">
    <property type="entry name" value="Ntn_hydrolases_N"/>
</dbReference>
<dbReference type="AlphaFoldDB" id="A0A7W4JRF5"/>
<reference evidence="2 3" key="1">
    <citation type="submission" date="2020-04" db="EMBL/GenBank/DDBJ databases">
        <title>Description of novel Gluconacetobacter.</title>
        <authorList>
            <person name="Sombolestani A."/>
        </authorList>
    </citation>
    <scope>NUCLEOTIDE SEQUENCE [LARGE SCALE GENOMIC DNA]</scope>
    <source>
        <strain evidence="2 3">LMG 21311</strain>
    </source>
</reference>
<gene>
    <name evidence="2" type="ORF">HLH34_06215</name>
</gene>
<dbReference type="InterPro" id="IPR051792">
    <property type="entry name" value="GGT_bact"/>
</dbReference>
<sequence>MLASTVLAAALAGCGTSPVKTVSRTLFGGGESSPYLSGYIGNVVADEPQAAMAARDVLARGGNAADAAAAMGMTLAVTLPSRASMGAGGACLAYRPGDAQGGRAFLFTPVAGAAATNAGTTAAGERVDRPAAVPMLARGLYLMHLRYGSVEFGETLSPALGLARNGMTVGRGLANDLAAVEAPLMADPGARALFSRNDGKILTEGDTLVQSRLAGVLEQIRSVGVGDLYNGALAASFVAGSQASGGGLVSADLRGAVPAETPPLTVMSGGTTVAFLPPPADGGLGSAVAFHALSAGGQPGQVAQAAVAAWRARMPGGHDADDLVAQAQALVDSGTVAGGGALPHLPASTSFAVVDRHGGAVACALTMDNLFGTGRLAGSTGIVMAASPQRLPRPLLTAAIASQDRGFRAAVTGSGQNDAADAVAAEMQQVLAGQDPGARPVTANGRINAISCPHGLPGGEGSCVGGTDARGVGLAVGSE</sequence>
<name>A0A7W4JRF5_9PROT</name>
<evidence type="ECO:0000313" key="3">
    <source>
        <dbReference type="Proteomes" id="UP000555756"/>
    </source>
</evidence>
<dbReference type="Proteomes" id="UP000555756">
    <property type="component" value="Unassembled WGS sequence"/>
</dbReference>
<evidence type="ECO:0000313" key="2">
    <source>
        <dbReference type="EMBL" id="MBB2189557.1"/>
    </source>
</evidence>
<dbReference type="SUPFAM" id="SSF56235">
    <property type="entry name" value="N-terminal nucleophile aminohydrolases (Ntn hydrolases)"/>
    <property type="match status" value="1"/>
</dbReference>
<dbReference type="Pfam" id="PF01019">
    <property type="entry name" value="G_glu_transpept"/>
    <property type="match status" value="1"/>
</dbReference>
<dbReference type="PRINTS" id="PR01210">
    <property type="entry name" value="GGTRANSPTASE"/>
</dbReference>